<evidence type="ECO:0000256" key="1">
    <source>
        <dbReference type="ARBA" id="ARBA00004653"/>
    </source>
</evidence>
<dbReference type="RefSeq" id="XP_029933866.1">
    <property type="nucleotide sequence ID" value="XM_030078006.1"/>
</dbReference>
<feature type="transmembrane region" description="Helical" evidence="16">
    <location>
        <begin position="203"/>
        <end position="224"/>
    </location>
</feature>
<dbReference type="Ensembl" id="ENSMMDT00005028087.1">
    <property type="protein sequence ID" value="ENSMMDP00005027489.1"/>
    <property type="gene ID" value="ENSMMDG00005013123.1"/>
</dbReference>
<dbReference type="GO" id="GO:0033188">
    <property type="term" value="F:sphingomyelin synthase activity"/>
    <property type="evidence" value="ECO:0007669"/>
    <property type="project" value="UniProtKB-EC"/>
</dbReference>
<dbReference type="InterPro" id="IPR013761">
    <property type="entry name" value="SAM/pointed_sf"/>
</dbReference>
<evidence type="ECO:0000256" key="4">
    <source>
        <dbReference type="ARBA" id="ARBA00022692"/>
    </source>
</evidence>
<evidence type="ECO:0000313" key="18">
    <source>
        <dbReference type="Ensembl" id="ENSMMDP00005027489.1"/>
    </source>
</evidence>
<reference evidence="18" key="1">
    <citation type="submission" date="2019-06" db="EMBL/GenBank/DDBJ databases">
        <authorList>
            <consortium name="Wellcome Sanger Institute Data Sharing"/>
        </authorList>
    </citation>
    <scope>NUCLEOTIDE SEQUENCE [LARGE SCALE GENOMIC DNA]</scope>
</reference>
<feature type="transmembrane region" description="Helical" evidence="16">
    <location>
        <begin position="330"/>
        <end position="346"/>
    </location>
</feature>
<feature type="domain" description="SAM" evidence="17">
    <location>
        <begin position="7"/>
        <end position="70"/>
    </location>
</feature>
<comment type="subcellular location">
    <subcellularLocation>
        <location evidence="1">Golgi apparatus membrane</location>
        <topology evidence="1">Multi-pass membrane protein</topology>
    </subcellularLocation>
</comment>
<name>A0A667YUJ9_9TELE</name>
<dbReference type="Proteomes" id="UP000472263">
    <property type="component" value="Chromosome 19"/>
</dbReference>
<keyword evidence="7" id="KW-0746">Sphingolipid metabolism</keyword>
<evidence type="ECO:0000256" key="7">
    <source>
        <dbReference type="ARBA" id="ARBA00022919"/>
    </source>
</evidence>
<dbReference type="PANTHER" id="PTHR21290">
    <property type="entry name" value="SPHINGOMYELIN SYNTHETASE"/>
    <property type="match status" value="1"/>
</dbReference>
<evidence type="ECO:0000256" key="9">
    <source>
        <dbReference type="ARBA" id="ARBA00023034"/>
    </source>
</evidence>
<keyword evidence="9" id="KW-0333">Golgi apparatus</keyword>
<dbReference type="GO" id="GO:0006686">
    <property type="term" value="P:sphingomyelin biosynthetic process"/>
    <property type="evidence" value="ECO:0007669"/>
    <property type="project" value="TreeGrafter"/>
</dbReference>
<keyword evidence="11 16" id="KW-0472">Membrane</keyword>
<dbReference type="SUPFAM" id="SSF47769">
    <property type="entry name" value="SAM/Pointed domain"/>
    <property type="match status" value="1"/>
</dbReference>
<evidence type="ECO:0000256" key="15">
    <source>
        <dbReference type="ARBA" id="ARBA00049904"/>
    </source>
</evidence>
<reference evidence="18" key="2">
    <citation type="submission" date="2025-08" db="UniProtKB">
        <authorList>
            <consortium name="Ensembl"/>
        </authorList>
    </citation>
    <scope>IDENTIFICATION</scope>
</reference>
<dbReference type="OrthoDB" id="422827at2759"/>
<evidence type="ECO:0000256" key="6">
    <source>
        <dbReference type="ARBA" id="ARBA00022777"/>
    </source>
</evidence>
<dbReference type="GO" id="GO:0005789">
    <property type="term" value="C:endoplasmic reticulum membrane"/>
    <property type="evidence" value="ECO:0007669"/>
    <property type="project" value="TreeGrafter"/>
</dbReference>
<evidence type="ECO:0000256" key="5">
    <source>
        <dbReference type="ARBA" id="ARBA00022703"/>
    </source>
</evidence>
<accession>A0A667YUJ9</accession>
<dbReference type="PANTHER" id="PTHR21290:SF28">
    <property type="entry name" value="PHOSPHATIDYLCHOLINE:CERAMIDE CHOLINEPHOSPHOTRANSFERASE 1"/>
    <property type="match status" value="1"/>
</dbReference>
<keyword evidence="19" id="KW-1185">Reference proteome</keyword>
<keyword evidence="6" id="KW-0418">Kinase</keyword>
<evidence type="ECO:0000256" key="12">
    <source>
        <dbReference type="ARBA" id="ARBA00038996"/>
    </source>
</evidence>
<keyword evidence="8 16" id="KW-1133">Transmembrane helix</keyword>
<proteinExistence type="inferred from homology"/>
<dbReference type="GO" id="GO:0046513">
    <property type="term" value="P:ceramide biosynthetic process"/>
    <property type="evidence" value="ECO:0007669"/>
    <property type="project" value="TreeGrafter"/>
</dbReference>
<protein>
    <recommendedName>
        <fullName evidence="13">Phosphatidylcholine:ceramide cholinephosphotransferase 1</fullName>
        <ecNumber evidence="12">2.7.8.27</ecNumber>
    </recommendedName>
    <alternativeName>
        <fullName evidence="14">Sphingomyelin synthase 1</fullName>
    </alternativeName>
</protein>
<evidence type="ECO:0000256" key="8">
    <source>
        <dbReference type="ARBA" id="ARBA00022989"/>
    </source>
</evidence>
<evidence type="ECO:0000256" key="10">
    <source>
        <dbReference type="ARBA" id="ARBA00023098"/>
    </source>
</evidence>
<dbReference type="InParanoid" id="A0A667YUJ9"/>
<dbReference type="GO" id="GO:0016301">
    <property type="term" value="F:kinase activity"/>
    <property type="evidence" value="ECO:0007669"/>
    <property type="project" value="UniProtKB-KW"/>
</dbReference>
<comment type="catalytic activity">
    <reaction evidence="15">
        <text>an N-acylsphing-4-enine + a 1,2-diacyl-sn-glycero-3-phosphoethanolamine = an N-acylsphing-4-enine 1-phosphoethanolamine + a 1,2-diacyl-sn-glycerol</text>
        <dbReference type="Rhea" id="RHEA:36079"/>
        <dbReference type="ChEBI" id="CHEBI:17815"/>
        <dbReference type="ChEBI" id="CHEBI:52639"/>
        <dbReference type="ChEBI" id="CHEBI:64612"/>
        <dbReference type="ChEBI" id="CHEBI:73203"/>
    </reaction>
    <physiologicalReaction direction="left-to-right" evidence="15">
        <dbReference type="Rhea" id="RHEA:36080"/>
    </physiologicalReaction>
</comment>
<evidence type="ECO:0000256" key="14">
    <source>
        <dbReference type="ARBA" id="ARBA00042067"/>
    </source>
</evidence>
<gene>
    <name evidence="18" type="primary">LOC115377925</name>
</gene>
<dbReference type="GO" id="GO:0000139">
    <property type="term" value="C:Golgi membrane"/>
    <property type="evidence" value="ECO:0007669"/>
    <property type="project" value="UniProtKB-SubCell"/>
</dbReference>
<organism evidence="18 19">
    <name type="scientific">Myripristis murdjan</name>
    <name type="common">pinecone soldierfish</name>
    <dbReference type="NCBI Taxonomy" id="586833"/>
    <lineage>
        <taxon>Eukaryota</taxon>
        <taxon>Metazoa</taxon>
        <taxon>Chordata</taxon>
        <taxon>Craniata</taxon>
        <taxon>Vertebrata</taxon>
        <taxon>Euteleostomi</taxon>
        <taxon>Actinopterygii</taxon>
        <taxon>Neopterygii</taxon>
        <taxon>Teleostei</taxon>
        <taxon>Neoteleostei</taxon>
        <taxon>Acanthomorphata</taxon>
        <taxon>Holocentriformes</taxon>
        <taxon>Holocentridae</taxon>
        <taxon>Myripristis</taxon>
    </lineage>
</organism>
<dbReference type="InterPro" id="IPR025749">
    <property type="entry name" value="Sphingomyelin_synth-like_dom"/>
</dbReference>
<keyword evidence="3" id="KW-0808">Transferase</keyword>
<keyword evidence="4 16" id="KW-0812">Transmembrane</keyword>
<reference evidence="18" key="3">
    <citation type="submission" date="2025-09" db="UniProtKB">
        <authorList>
            <consortium name="Ensembl"/>
        </authorList>
    </citation>
    <scope>IDENTIFICATION</scope>
</reference>
<dbReference type="PROSITE" id="PS50105">
    <property type="entry name" value="SAM_DOMAIN"/>
    <property type="match status" value="1"/>
</dbReference>
<dbReference type="GO" id="GO:0005886">
    <property type="term" value="C:plasma membrane"/>
    <property type="evidence" value="ECO:0007669"/>
    <property type="project" value="TreeGrafter"/>
</dbReference>
<dbReference type="InterPro" id="IPR045221">
    <property type="entry name" value="Sphingomyelin_synth-like"/>
</dbReference>
<evidence type="ECO:0000313" key="19">
    <source>
        <dbReference type="Proteomes" id="UP000472263"/>
    </source>
</evidence>
<dbReference type="GO" id="GO:0047493">
    <property type="term" value="F:ceramide cholinephosphotransferase activity"/>
    <property type="evidence" value="ECO:0007669"/>
    <property type="project" value="TreeGrafter"/>
</dbReference>
<sequence length="440" mass="50097">MTKVTDWSGDDVLRWLSDQGLQEYCDSLRNRNGQALLNLSQSDFTAPPLCLVTSDGGKQLLERIETLRIKQHIQNGHTPGTNGLANGLPAATAASGISELNGGTTRGHLPQKNGVRNGSHHQSWNSDCDSDLAVRIQIPAPPTGRPEDFPEEWTKTGVAFVYGMACFLATTVMISVVHERVPPMEATPPLPDKFFDWFSRREWAFTVCEVIALLLLATWLLQWSLLRHRSIVARRFFFLAGTLYLYRCVTMYVTTLPVPGRHFSCAPKVLGDHLLQVRRVVKMLAGGGLTLTGSHHLCGDYLYSGHTVMLTLTQLFITEYCPRRLCGLRWLFWCLWALGLFCILLAHDHYSIDVLVAYYITTRLFWCYHTMANQPELKQSCPSSFLSRLWWFSFFLYLESGVHGVVPPHYRRPFPWKQLLQGRQHAYSRLESERHGRTNQ</sequence>
<dbReference type="AlphaFoldDB" id="A0A667YUJ9"/>
<evidence type="ECO:0000256" key="16">
    <source>
        <dbReference type="SAM" id="Phobius"/>
    </source>
</evidence>
<evidence type="ECO:0000259" key="17">
    <source>
        <dbReference type="PROSITE" id="PS50105"/>
    </source>
</evidence>
<dbReference type="GeneID" id="115377925"/>
<evidence type="ECO:0000256" key="11">
    <source>
        <dbReference type="ARBA" id="ARBA00023136"/>
    </source>
</evidence>
<dbReference type="EC" id="2.7.8.27" evidence="12"/>
<evidence type="ECO:0000256" key="3">
    <source>
        <dbReference type="ARBA" id="ARBA00022679"/>
    </source>
</evidence>
<comment type="similarity">
    <text evidence="2">Belongs to the sphingomyelin synthase family.</text>
</comment>
<feature type="transmembrane region" description="Helical" evidence="16">
    <location>
        <begin position="301"/>
        <end position="318"/>
    </location>
</feature>
<keyword evidence="5" id="KW-0053">Apoptosis</keyword>
<keyword evidence="10" id="KW-0443">Lipid metabolism</keyword>
<dbReference type="InterPro" id="IPR001660">
    <property type="entry name" value="SAM"/>
</dbReference>
<dbReference type="Gene3D" id="1.10.150.50">
    <property type="entry name" value="Transcription Factor, Ets-1"/>
    <property type="match status" value="1"/>
</dbReference>
<feature type="transmembrane region" description="Helical" evidence="16">
    <location>
        <begin position="159"/>
        <end position="178"/>
    </location>
</feature>
<evidence type="ECO:0000256" key="13">
    <source>
        <dbReference type="ARBA" id="ARBA00039805"/>
    </source>
</evidence>
<evidence type="ECO:0000256" key="2">
    <source>
        <dbReference type="ARBA" id="ARBA00005441"/>
    </source>
</evidence>
<dbReference type="GO" id="GO:0006915">
    <property type="term" value="P:apoptotic process"/>
    <property type="evidence" value="ECO:0007669"/>
    <property type="project" value="UniProtKB-KW"/>
</dbReference>
<dbReference type="GeneTree" id="ENSGT00940000158306"/>
<dbReference type="Pfam" id="PF00536">
    <property type="entry name" value="SAM_1"/>
    <property type="match status" value="1"/>
</dbReference>
<dbReference type="Pfam" id="PF14360">
    <property type="entry name" value="PAP2_C"/>
    <property type="match status" value="1"/>
</dbReference>
<feature type="transmembrane region" description="Helical" evidence="16">
    <location>
        <begin position="236"/>
        <end position="254"/>
    </location>
</feature>